<dbReference type="Proteomes" id="UP000186102">
    <property type="component" value="Unassembled WGS sequence"/>
</dbReference>
<keyword evidence="2" id="KW-1185">Reference proteome</keyword>
<gene>
    <name evidence="1" type="ORF">DSOL_3353</name>
</gene>
<reference evidence="1 2" key="1">
    <citation type="submission" date="2016-09" db="EMBL/GenBank/DDBJ databases">
        <title>Complete genome of Desulfosporosinus sp. OL.</title>
        <authorList>
            <person name="Mardanov A."/>
            <person name="Beletsky A."/>
            <person name="Panova A."/>
            <person name="Karnachuk O."/>
            <person name="Ravin N."/>
        </authorList>
    </citation>
    <scope>NUCLEOTIDE SEQUENCE [LARGE SCALE GENOMIC DNA]</scope>
    <source>
        <strain evidence="1 2">OL</strain>
    </source>
</reference>
<dbReference type="InterPro" id="IPR019271">
    <property type="entry name" value="DUF2284_metal-binding"/>
</dbReference>
<dbReference type="Pfam" id="PF10050">
    <property type="entry name" value="DUF2284"/>
    <property type="match status" value="1"/>
</dbReference>
<dbReference type="STRING" id="1888891.DSOL_3353"/>
<evidence type="ECO:0000313" key="2">
    <source>
        <dbReference type="Proteomes" id="UP000186102"/>
    </source>
</evidence>
<protein>
    <recommendedName>
        <fullName evidence="3">Metal-binding protein</fullName>
    </recommendedName>
</protein>
<evidence type="ECO:0008006" key="3">
    <source>
        <dbReference type="Google" id="ProtNLM"/>
    </source>
</evidence>
<dbReference type="EMBL" id="MLBF01000029">
    <property type="protein sequence ID" value="OLN29822.1"/>
    <property type="molecule type" value="Genomic_DNA"/>
</dbReference>
<accession>A0A1Q8QR95</accession>
<name>A0A1Q8QR95_9FIRM</name>
<organism evidence="1 2">
    <name type="scientific">Desulfosporosinus metallidurans</name>
    <dbReference type="NCBI Taxonomy" id="1888891"/>
    <lineage>
        <taxon>Bacteria</taxon>
        <taxon>Bacillati</taxon>
        <taxon>Bacillota</taxon>
        <taxon>Clostridia</taxon>
        <taxon>Eubacteriales</taxon>
        <taxon>Desulfitobacteriaceae</taxon>
        <taxon>Desulfosporosinus</taxon>
    </lineage>
</organism>
<evidence type="ECO:0000313" key="1">
    <source>
        <dbReference type="EMBL" id="OLN29822.1"/>
    </source>
</evidence>
<comment type="caution">
    <text evidence="1">The sequence shown here is derived from an EMBL/GenBank/DDBJ whole genome shotgun (WGS) entry which is preliminary data.</text>
</comment>
<proteinExistence type="predicted"/>
<dbReference type="AlphaFoldDB" id="A0A1Q8QR95"/>
<dbReference type="RefSeq" id="WP_282433550.1">
    <property type="nucleotide sequence ID" value="NZ_MLBF01000029.1"/>
</dbReference>
<sequence>MNVDIDDLVRDALALGVTHAAIATVADIKFNEDFRTQCEQNACGTYNKNWMCPPAVGQIAELKEKVLGFKQGLLIQTVHELKSSFDWKGMMASGHKHTEIFRTILDKFDIWFLGNLAIKCRSLHFLFKVYIS</sequence>